<evidence type="ECO:0000259" key="3">
    <source>
        <dbReference type="PROSITE" id="PS50930"/>
    </source>
</evidence>
<dbReference type="PROSITE" id="PS50930">
    <property type="entry name" value="HTH_LYTTR"/>
    <property type="match status" value="1"/>
</dbReference>
<accession>A0A831LF79</accession>
<dbReference type="Pfam" id="PF04397">
    <property type="entry name" value="LytTR"/>
    <property type="match status" value="1"/>
</dbReference>
<evidence type="ECO:0000313" key="4">
    <source>
        <dbReference type="EMBL" id="HDR50067.1"/>
    </source>
</evidence>
<dbReference type="AlphaFoldDB" id="A0A831LF79"/>
<protein>
    <submittedName>
        <fullName evidence="4">Response regulator transcription factor</fullName>
    </submittedName>
</protein>
<dbReference type="SMART" id="SM00448">
    <property type="entry name" value="REC"/>
    <property type="match status" value="1"/>
</dbReference>
<dbReference type="Gene3D" id="2.40.50.1020">
    <property type="entry name" value="LytTr DNA-binding domain"/>
    <property type="match status" value="1"/>
</dbReference>
<organism evidence="4">
    <name type="scientific">Mariniphaga anaerophila</name>
    <dbReference type="NCBI Taxonomy" id="1484053"/>
    <lineage>
        <taxon>Bacteria</taxon>
        <taxon>Pseudomonadati</taxon>
        <taxon>Bacteroidota</taxon>
        <taxon>Bacteroidia</taxon>
        <taxon>Marinilabiliales</taxon>
        <taxon>Prolixibacteraceae</taxon>
        <taxon>Mariniphaga</taxon>
    </lineage>
</organism>
<dbReference type="Gene3D" id="3.40.50.2300">
    <property type="match status" value="1"/>
</dbReference>
<dbReference type="PANTHER" id="PTHR45526:SF1">
    <property type="entry name" value="TRANSCRIPTIONAL REGULATORY PROTEIN DCUR-RELATED"/>
    <property type="match status" value="1"/>
</dbReference>
<feature type="modified residue" description="4-aspartylphosphate" evidence="1">
    <location>
        <position position="61"/>
    </location>
</feature>
<dbReference type="SUPFAM" id="SSF52172">
    <property type="entry name" value="CheY-like"/>
    <property type="match status" value="1"/>
</dbReference>
<dbReference type="PROSITE" id="PS50110">
    <property type="entry name" value="RESPONSE_REGULATORY"/>
    <property type="match status" value="1"/>
</dbReference>
<evidence type="ECO:0000259" key="2">
    <source>
        <dbReference type="PROSITE" id="PS50110"/>
    </source>
</evidence>
<name>A0A831LF79_9BACT</name>
<dbReference type="InterPro" id="IPR011006">
    <property type="entry name" value="CheY-like_superfamily"/>
</dbReference>
<gene>
    <name evidence="4" type="ORF">ENN90_00400</name>
</gene>
<dbReference type="InterPro" id="IPR007492">
    <property type="entry name" value="LytTR_DNA-bd_dom"/>
</dbReference>
<proteinExistence type="predicted"/>
<dbReference type="InterPro" id="IPR051271">
    <property type="entry name" value="2C-system_Tx_regulators"/>
</dbReference>
<feature type="domain" description="Response regulatory" evidence="2">
    <location>
        <begin position="10"/>
        <end position="124"/>
    </location>
</feature>
<dbReference type="GO" id="GO:0003677">
    <property type="term" value="F:DNA binding"/>
    <property type="evidence" value="ECO:0007669"/>
    <property type="project" value="InterPro"/>
</dbReference>
<dbReference type="SMART" id="SM00850">
    <property type="entry name" value="LytTR"/>
    <property type="match status" value="1"/>
</dbReference>
<sequence length="250" mass="28519">MVKPMQKKIRIVIIDDEPEAIRQLAFELNRAGNIEIAATSTNPLLVTQILQDTTPDILFLDVQMPQKNGIEVLKEIGSSISGFSVVMVTAYNDFMLDAFRNEAFDYLLKPVTSEDLNSLITRYHEKRLEYFDQTKVDSLVNHLKRKIRIPAVTETWFFSPEEILYFMADGKYTSIYQVNGDTLVTSINLGAVEELLPQGFFCRICKSAIVNLGYLKKIDRRKKCCTLSAGNEEIELPLSKIYTCNLDQLM</sequence>
<reference evidence="4" key="1">
    <citation type="journal article" date="2020" name="mSystems">
        <title>Genome- and Community-Level Interaction Insights into Carbon Utilization and Element Cycling Functions of Hydrothermarchaeota in Hydrothermal Sediment.</title>
        <authorList>
            <person name="Zhou Z."/>
            <person name="Liu Y."/>
            <person name="Xu W."/>
            <person name="Pan J."/>
            <person name="Luo Z.H."/>
            <person name="Li M."/>
        </authorList>
    </citation>
    <scope>NUCLEOTIDE SEQUENCE [LARGE SCALE GENOMIC DNA]</scope>
    <source>
        <strain evidence="4">SpSt-1217</strain>
    </source>
</reference>
<dbReference type="PANTHER" id="PTHR45526">
    <property type="entry name" value="TRANSCRIPTIONAL REGULATORY PROTEIN DPIA"/>
    <property type="match status" value="1"/>
</dbReference>
<dbReference type="Pfam" id="PF00072">
    <property type="entry name" value="Response_reg"/>
    <property type="match status" value="1"/>
</dbReference>
<dbReference type="GO" id="GO:0000156">
    <property type="term" value="F:phosphorelay response regulator activity"/>
    <property type="evidence" value="ECO:0007669"/>
    <property type="project" value="TreeGrafter"/>
</dbReference>
<keyword evidence="1" id="KW-0597">Phosphoprotein</keyword>
<dbReference type="Proteomes" id="UP000886047">
    <property type="component" value="Unassembled WGS sequence"/>
</dbReference>
<evidence type="ECO:0000256" key="1">
    <source>
        <dbReference type="PROSITE-ProRule" id="PRU00169"/>
    </source>
</evidence>
<dbReference type="InterPro" id="IPR001789">
    <property type="entry name" value="Sig_transdc_resp-reg_receiver"/>
</dbReference>
<comment type="caution">
    <text evidence="4">The sequence shown here is derived from an EMBL/GenBank/DDBJ whole genome shotgun (WGS) entry which is preliminary data.</text>
</comment>
<feature type="domain" description="HTH LytTR-type" evidence="3">
    <location>
        <begin position="158"/>
        <end position="250"/>
    </location>
</feature>
<dbReference type="EMBL" id="DSDK01000020">
    <property type="protein sequence ID" value="HDR50067.1"/>
    <property type="molecule type" value="Genomic_DNA"/>
</dbReference>